<name>A0A1V2JED1_PSEAZ</name>
<comment type="caution">
    <text evidence="1">The sequence shown here is derived from an EMBL/GenBank/DDBJ whole genome shotgun (WGS) entry which is preliminary data.</text>
</comment>
<dbReference type="AlphaFoldDB" id="A0A1V2JED1"/>
<keyword evidence="2" id="KW-1185">Reference proteome</keyword>
<sequence length="77" mass="9247">MASVIKTYWLYNRGMVSIRNHLGTRKITRCGIFQYYRCKAREPARTKHSFMFNGLYTFEFIMTYNVNKLLESSIEIH</sequence>
<dbReference type="EMBL" id="MNPV01000005">
    <property type="protein sequence ID" value="ONH43630.1"/>
    <property type="molecule type" value="Genomic_DNA"/>
</dbReference>
<proteinExistence type="predicted"/>
<evidence type="ECO:0000313" key="2">
    <source>
        <dbReference type="Proteomes" id="UP000188559"/>
    </source>
</evidence>
<evidence type="ECO:0000313" key="1">
    <source>
        <dbReference type="EMBL" id="ONH43630.1"/>
    </source>
</evidence>
<reference evidence="1 2" key="1">
    <citation type="submission" date="2016-10" db="EMBL/GenBank/DDBJ databases">
        <title>Pseudomonas lactis sp. nov. and Pseudomonas paralactis sp. nov., isolated from bovine raw milk.</title>
        <authorList>
            <person name="Von Neubeck M."/>
            <person name="Huptas C."/>
            <person name="Glueck C."/>
            <person name="Krewinkel M."/>
            <person name="Stoeckel M."/>
            <person name="Stressler T."/>
            <person name="Fischer L."/>
            <person name="Hinrichs J."/>
            <person name="Scherer S."/>
            <person name="Wenning M."/>
        </authorList>
    </citation>
    <scope>NUCLEOTIDE SEQUENCE [LARGE SCALE GENOMIC DNA]</scope>
    <source>
        <strain evidence="1 2">DSM 18862</strain>
    </source>
</reference>
<accession>A0A1V2JED1</accession>
<gene>
    <name evidence="1" type="ORF">BLL37_17680</name>
</gene>
<organism evidence="1 2">
    <name type="scientific">Pseudomonas azotoformans</name>
    <dbReference type="NCBI Taxonomy" id="47878"/>
    <lineage>
        <taxon>Bacteria</taxon>
        <taxon>Pseudomonadati</taxon>
        <taxon>Pseudomonadota</taxon>
        <taxon>Gammaproteobacteria</taxon>
        <taxon>Pseudomonadales</taxon>
        <taxon>Pseudomonadaceae</taxon>
        <taxon>Pseudomonas</taxon>
    </lineage>
</organism>
<protein>
    <submittedName>
        <fullName evidence="1">Uncharacterized protein</fullName>
    </submittedName>
</protein>
<dbReference type="Proteomes" id="UP000188559">
    <property type="component" value="Unassembled WGS sequence"/>
</dbReference>